<proteinExistence type="predicted"/>
<dbReference type="RefSeq" id="XP_040780178.1">
    <property type="nucleotide sequence ID" value="XM_040915675.1"/>
</dbReference>
<dbReference type="GeneID" id="63832804"/>
<dbReference type="Proteomes" id="UP000803844">
    <property type="component" value="Unassembled WGS sequence"/>
</dbReference>
<feature type="non-terminal residue" evidence="1">
    <location>
        <position position="1"/>
    </location>
</feature>
<accession>A0A9P5CT20</accession>
<dbReference type="EMBL" id="MU032345">
    <property type="protein sequence ID" value="KAF3769217.1"/>
    <property type="molecule type" value="Genomic_DNA"/>
</dbReference>
<comment type="caution">
    <text evidence="1">The sequence shown here is derived from an EMBL/GenBank/DDBJ whole genome shotgun (WGS) entry which is preliminary data.</text>
</comment>
<dbReference type="OrthoDB" id="5099098at2759"/>
<keyword evidence="2" id="KW-1185">Reference proteome</keyword>
<reference evidence="1" key="1">
    <citation type="journal article" date="2020" name="Phytopathology">
        <title>Genome sequence of the chestnut blight fungus Cryphonectria parasitica EP155: A fundamental resource for an archetypical invasive plant pathogen.</title>
        <authorList>
            <person name="Crouch J.A."/>
            <person name="Dawe A."/>
            <person name="Aerts A."/>
            <person name="Barry K."/>
            <person name="Churchill A.C.L."/>
            <person name="Grimwood J."/>
            <person name="Hillman B."/>
            <person name="Milgroom M.G."/>
            <person name="Pangilinan J."/>
            <person name="Smith M."/>
            <person name="Salamov A."/>
            <person name="Schmutz J."/>
            <person name="Yadav J."/>
            <person name="Grigoriev I.V."/>
            <person name="Nuss D."/>
        </authorList>
    </citation>
    <scope>NUCLEOTIDE SEQUENCE</scope>
    <source>
        <strain evidence="1">EP155</strain>
    </source>
</reference>
<feature type="non-terminal residue" evidence="1">
    <location>
        <position position="130"/>
    </location>
</feature>
<organism evidence="1 2">
    <name type="scientific">Cryphonectria parasitica (strain ATCC 38755 / EP155)</name>
    <dbReference type="NCBI Taxonomy" id="660469"/>
    <lineage>
        <taxon>Eukaryota</taxon>
        <taxon>Fungi</taxon>
        <taxon>Dikarya</taxon>
        <taxon>Ascomycota</taxon>
        <taxon>Pezizomycotina</taxon>
        <taxon>Sordariomycetes</taxon>
        <taxon>Sordariomycetidae</taxon>
        <taxon>Diaporthales</taxon>
        <taxon>Cryphonectriaceae</taxon>
        <taxon>Cryphonectria-Endothia species complex</taxon>
        <taxon>Cryphonectria</taxon>
    </lineage>
</organism>
<name>A0A9P5CT20_CRYP1</name>
<gene>
    <name evidence="1" type="ORF">M406DRAFT_224058</name>
</gene>
<sequence length="130" mass="15433">RLQLSLTIDLQNFEIMLCSFYILKRLECKIIEDTKRYFCYICWGCSCNGFSIPVNALFRITIKLDCLDREELDAEEVLLKLQFKLGKATARLVRLRKQKRSLRNRSAKIVSQDLHSLDELEKKERWEEDA</sequence>
<protein>
    <submittedName>
        <fullName evidence="1">Uncharacterized protein</fullName>
    </submittedName>
</protein>
<evidence type="ECO:0000313" key="2">
    <source>
        <dbReference type="Proteomes" id="UP000803844"/>
    </source>
</evidence>
<dbReference type="AlphaFoldDB" id="A0A9P5CT20"/>
<evidence type="ECO:0000313" key="1">
    <source>
        <dbReference type="EMBL" id="KAF3769217.1"/>
    </source>
</evidence>